<dbReference type="Pfam" id="PF07563">
    <property type="entry name" value="DUF1541"/>
    <property type="match status" value="2"/>
</dbReference>
<dbReference type="RefSeq" id="WP_144840027.1">
    <property type="nucleotide sequence ID" value="NZ_JBHTKI010000012.1"/>
</dbReference>
<dbReference type="PROSITE" id="PS51257">
    <property type="entry name" value="PROKAR_LIPOPROTEIN"/>
    <property type="match status" value="1"/>
</dbReference>
<proteinExistence type="predicted"/>
<evidence type="ECO:0000313" key="5">
    <source>
        <dbReference type="Proteomes" id="UP001597109"/>
    </source>
</evidence>
<dbReference type="Gene3D" id="2.30.30.1210">
    <property type="entry name" value="Domain of unknown function DUF1541"/>
    <property type="match status" value="1"/>
</dbReference>
<reference evidence="5" key="1">
    <citation type="journal article" date="2019" name="Int. J. Syst. Evol. Microbiol.">
        <title>The Global Catalogue of Microorganisms (GCM) 10K type strain sequencing project: providing services to taxonomists for standard genome sequencing and annotation.</title>
        <authorList>
            <consortium name="The Broad Institute Genomics Platform"/>
            <consortium name="The Broad Institute Genome Sequencing Center for Infectious Disease"/>
            <person name="Wu L."/>
            <person name="Ma J."/>
        </authorList>
    </citation>
    <scope>NUCLEOTIDE SEQUENCE [LARGE SCALE GENOMIC DNA]</scope>
    <source>
        <strain evidence="5">CCUG 56756</strain>
    </source>
</reference>
<accession>A0ABW3LAM8</accession>
<evidence type="ECO:0000259" key="3">
    <source>
        <dbReference type="Pfam" id="PF07563"/>
    </source>
</evidence>
<keyword evidence="2" id="KW-0732">Signal</keyword>
<keyword evidence="5" id="KW-1185">Reference proteome</keyword>
<dbReference type="Proteomes" id="UP001597109">
    <property type="component" value="Unassembled WGS sequence"/>
</dbReference>
<name>A0ABW3LAM8_9BACL</name>
<evidence type="ECO:0000256" key="2">
    <source>
        <dbReference type="SAM" id="SignalP"/>
    </source>
</evidence>
<dbReference type="EMBL" id="JBHTKI010000012">
    <property type="protein sequence ID" value="MFD1031588.1"/>
    <property type="molecule type" value="Genomic_DNA"/>
</dbReference>
<gene>
    <name evidence="4" type="ORF">ACFQ1X_09120</name>
</gene>
<organism evidence="4 5">
    <name type="scientific">Metaplanococcus flavidus</name>
    <dbReference type="NCBI Taxonomy" id="569883"/>
    <lineage>
        <taxon>Bacteria</taxon>
        <taxon>Bacillati</taxon>
        <taxon>Bacillota</taxon>
        <taxon>Bacilli</taxon>
        <taxon>Bacillales</taxon>
        <taxon>Caryophanaceae</taxon>
        <taxon>Metaplanococcus</taxon>
    </lineage>
</organism>
<feature type="signal peptide" evidence="2">
    <location>
        <begin position="1"/>
        <end position="24"/>
    </location>
</feature>
<feature type="domain" description="DUF1541" evidence="3">
    <location>
        <begin position="74"/>
        <end position="125"/>
    </location>
</feature>
<feature type="domain" description="DUF1541" evidence="3">
    <location>
        <begin position="139"/>
        <end position="189"/>
    </location>
</feature>
<feature type="chain" id="PRO_5045103867" evidence="2">
    <location>
        <begin position="25"/>
        <end position="195"/>
    </location>
</feature>
<evidence type="ECO:0000313" key="4">
    <source>
        <dbReference type="EMBL" id="MFD1031588.1"/>
    </source>
</evidence>
<evidence type="ECO:0000256" key="1">
    <source>
        <dbReference type="SAM" id="MobiDB-lite"/>
    </source>
</evidence>
<feature type="region of interest" description="Disordered" evidence="1">
    <location>
        <begin position="29"/>
        <end position="64"/>
    </location>
</feature>
<dbReference type="InterPro" id="IPR011438">
    <property type="entry name" value="DUF1541"/>
</dbReference>
<comment type="caution">
    <text evidence="4">The sequence shown here is derived from an EMBL/GenBank/DDBJ whole genome shotgun (WGS) entry which is preliminary data.</text>
</comment>
<sequence>MLSKKLLTGILSLLFILLLSACNAGNDAPQEHMDSENMPNDQIDQDDGHMGMNHSGSGEVPDGLQEAENPAFEVGSQVNVEADHMSGMNSAEATIVGAYDTTVYAISYTPTDGGSPVRNHKWVIHEELENPGSEPLEAGDEVIVSADHMAGMDGATVAIDSVEETTVYIIDFMPLDDGDQVTNHKWMTEDELSAE</sequence>
<protein>
    <submittedName>
        <fullName evidence="4">YdhK family protein</fullName>
    </submittedName>
</protein>